<gene>
    <name evidence="3" type="ORF">G6N74_18200</name>
</gene>
<dbReference type="PROSITE" id="PS50404">
    <property type="entry name" value="GST_NTER"/>
    <property type="match status" value="1"/>
</dbReference>
<evidence type="ECO:0000313" key="3">
    <source>
        <dbReference type="EMBL" id="NGN43007.1"/>
    </source>
</evidence>
<dbReference type="SFLD" id="SFLDS00019">
    <property type="entry name" value="Glutathione_Transferase_(cytos"/>
    <property type="match status" value="1"/>
</dbReference>
<dbReference type="Pfam" id="PF13410">
    <property type="entry name" value="GST_C_2"/>
    <property type="match status" value="1"/>
</dbReference>
<evidence type="ECO:0000259" key="2">
    <source>
        <dbReference type="PROSITE" id="PS50405"/>
    </source>
</evidence>
<dbReference type="SFLD" id="SFLDG01150">
    <property type="entry name" value="Main.1:_Beta-like"/>
    <property type="match status" value="1"/>
</dbReference>
<dbReference type="RefSeq" id="WP_165119368.1">
    <property type="nucleotide sequence ID" value="NZ_JAAKZG010000007.1"/>
</dbReference>
<dbReference type="Gene3D" id="1.20.1050.10">
    <property type="match status" value="1"/>
</dbReference>
<protein>
    <submittedName>
        <fullName evidence="3">Glutathione S-transferase family protein</fullName>
    </submittedName>
</protein>
<dbReference type="PANTHER" id="PTHR44051">
    <property type="entry name" value="GLUTATHIONE S-TRANSFERASE-RELATED"/>
    <property type="match status" value="1"/>
</dbReference>
<name>A0A7C9VD93_9HYPH</name>
<proteinExistence type="predicted"/>
<evidence type="ECO:0000259" key="1">
    <source>
        <dbReference type="PROSITE" id="PS50404"/>
    </source>
</evidence>
<dbReference type="SFLD" id="SFLDG00358">
    <property type="entry name" value="Main_(cytGST)"/>
    <property type="match status" value="1"/>
</dbReference>
<evidence type="ECO:0000313" key="4">
    <source>
        <dbReference type="Proteomes" id="UP000481252"/>
    </source>
</evidence>
<dbReference type="PANTHER" id="PTHR44051:SF8">
    <property type="entry name" value="GLUTATHIONE S-TRANSFERASE GSTA"/>
    <property type="match status" value="1"/>
</dbReference>
<dbReference type="EMBL" id="JAAKZG010000007">
    <property type="protein sequence ID" value="NGN43007.1"/>
    <property type="molecule type" value="Genomic_DNA"/>
</dbReference>
<reference evidence="3 4" key="1">
    <citation type="submission" date="2020-02" db="EMBL/GenBank/DDBJ databases">
        <title>Genome sequence of the type strain CGMCC 1.15528 of Mesorhizobium zhangyense.</title>
        <authorList>
            <person name="Gao J."/>
            <person name="Sun J."/>
        </authorList>
    </citation>
    <scope>NUCLEOTIDE SEQUENCE [LARGE SCALE GENOMIC DNA]</scope>
    <source>
        <strain evidence="3 4">CGMCC 1.15528</strain>
    </source>
</reference>
<dbReference type="InterPro" id="IPR004045">
    <property type="entry name" value="Glutathione_S-Trfase_N"/>
</dbReference>
<dbReference type="AlphaFoldDB" id="A0A7C9VD93"/>
<dbReference type="CDD" id="cd03207">
    <property type="entry name" value="GST_C_8"/>
    <property type="match status" value="1"/>
</dbReference>
<dbReference type="CDD" id="cd03046">
    <property type="entry name" value="GST_N_GTT1_like"/>
    <property type="match status" value="1"/>
</dbReference>
<dbReference type="GO" id="GO:0016740">
    <property type="term" value="F:transferase activity"/>
    <property type="evidence" value="ECO:0007669"/>
    <property type="project" value="UniProtKB-KW"/>
</dbReference>
<accession>A0A7C9VD93</accession>
<dbReference type="Gene3D" id="3.40.30.10">
    <property type="entry name" value="Glutaredoxin"/>
    <property type="match status" value="1"/>
</dbReference>
<dbReference type="InterPro" id="IPR036282">
    <property type="entry name" value="Glutathione-S-Trfase_C_sf"/>
</dbReference>
<dbReference type="Proteomes" id="UP000481252">
    <property type="component" value="Unassembled WGS sequence"/>
</dbReference>
<dbReference type="Pfam" id="PF02798">
    <property type="entry name" value="GST_N"/>
    <property type="match status" value="1"/>
</dbReference>
<sequence length="217" mass="24201">MAATTTGLKLYGIARSRAMRNLWLLAELGIPFEHVKIVQTYNKTLPDEVTSRDTEFLAINPNGRIPALIDGDVTIWESMAINLYLGRKYGGPLGPVDLGEEGQMTMWSFWATNECEAYAITVHESSMAKSEDWQQTPKAQAAVEHLDAPFSVLETALSKTGYLVGSRFTVADVNVAMVIFYARNASALFERYPSVARWYAAVTARPHFQLVMKMREG</sequence>
<dbReference type="InterPro" id="IPR036249">
    <property type="entry name" value="Thioredoxin-like_sf"/>
</dbReference>
<dbReference type="InterPro" id="IPR040079">
    <property type="entry name" value="Glutathione_S-Trfase"/>
</dbReference>
<organism evidence="3 4">
    <name type="scientific">Mesorhizobium zhangyense</name>
    <dbReference type="NCBI Taxonomy" id="1776730"/>
    <lineage>
        <taxon>Bacteria</taxon>
        <taxon>Pseudomonadati</taxon>
        <taxon>Pseudomonadota</taxon>
        <taxon>Alphaproteobacteria</taxon>
        <taxon>Hyphomicrobiales</taxon>
        <taxon>Phyllobacteriaceae</taxon>
        <taxon>Mesorhizobium</taxon>
    </lineage>
</organism>
<dbReference type="PROSITE" id="PS50405">
    <property type="entry name" value="GST_CTER"/>
    <property type="match status" value="1"/>
</dbReference>
<feature type="domain" description="GST C-terminal" evidence="2">
    <location>
        <begin position="97"/>
        <end position="217"/>
    </location>
</feature>
<keyword evidence="3" id="KW-0808">Transferase</keyword>
<dbReference type="SUPFAM" id="SSF47616">
    <property type="entry name" value="GST C-terminal domain-like"/>
    <property type="match status" value="1"/>
</dbReference>
<dbReference type="InterPro" id="IPR010987">
    <property type="entry name" value="Glutathione-S-Trfase_C-like"/>
</dbReference>
<keyword evidence="4" id="KW-1185">Reference proteome</keyword>
<dbReference type="SUPFAM" id="SSF52833">
    <property type="entry name" value="Thioredoxin-like"/>
    <property type="match status" value="1"/>
</dbReference>
<feature type="domain" description="GST N-terminal" evidence="1">
    <location>
        <begin position="5"/>
        <end position="93"/>
    </location>
</feature>
<comment type="caution">
    <text evidence="3">The sequence shown here is derived from an EMBL/GenBank/DDBJ whole genome shotgun (WGS) entry which is preliminary data.</text>
</comment>